<keyword evidence="1" id="KW-0805">Transcription regulation</keyword>
<dbReference type="InterPro" id="IPR023187">
    <property type="entry name" value="Tscrpt_reg_MarR-type_CS"/>
</dbReference>
<protein>
    <submittedName>
        <fullName evidence="5">MarR family transcriptional regulator</fullName>
    </submittedName>
</protein>
<dbReference type="PROSITE" id="PS01117">
    <property type="entry name" value="HTH_MARR_1"/>
    <property type="match status" value="1"/>
</dbReference>
<dbReference type="PROSITE" id="PS50995">
    <property type="entry name" value="HTH_MARR_2"/>
    <property type="match status" value="1"/>
</dbReference>
<dbReference type="AlphaFoldDB" id="A0A7G9RHL2"/>
<name>A0A7G9RHL2_9ACTN</name>
<gene>
    <name evidence="5" type="ORF">H9L09_15395</name>
</gene>
<evidence type="ECO:0000313" key="6">
    <source>
        <dbReference type="Proteomes" id="UP000515947"/>
    </source>
</evidence>
<sequence>MAGTRAMGVLIAESLAKVETVVTMPQLRVLILASVAPLNVSAVAEDLGVHPSNATRTCDRLVRAGLLDRNPDPADRRHVMLTATEEGRRLVQTVMDHRRSRVEQILQRLDEEQRAALAVSLAAFTAAVGEEHLGLEAVVVQP</sequence>
<dbReference type="GO" id="GO:0006950">
    <property type="term" value="P:response to stress"/>
    <property type="evidence" value="ECO:0007669"/>
    <property type="project" value="TreeGrafter"/>
</dbReference>
<evidence type="ECO:0000313" key="5">
    <source>
        <dbReference type="EMBL" id="QNN55087.1"/>
    </source>
</evidence>
<evidence type="ECO:0000256" key="2">
    <source>
        <dbReference type="ARBA" id="ARBA00023125"/>
    </source>
</evidence>
<reference evidence="5 6" key="1">
    <citation type="submission" date="2020-08" db="EMBL/GenBank/DDBJ databases">
        <title>Genome sequence of Nocardioides mesophilus KACC 16243T.</title>
        <authorList>
            <person name="Hyun D.-W."/>
            <person name="Bae J.-W."/>
        </authorList>
    </citation>
    <scope>NUCLEOTIDE SEQUENCE [LARGE SCALE GENOMIC DNA]</scope>
    <source>
        <strain evidence="5 6">KACC 16243</strain>
    </source>
</reference>
<accession>A0A7G9RHL2</accession>
<dbReference type="Pfam" id="PF01047">
    <property type="entry name" value="MarR"/>
    <property type="match status" value="1"/>
</dbReference>
<keyword evidence="3" id="KW-0804">Transcription</keyword>
<dbReference type="EMBL" id="CP060713">
    <property type="protein sequence ID" value="QNN55087.1"/>
    <property type="molecule type" value="Genomic_DNA"/>
</dbReference>
<dbReference type="GO" id="GO:0003677">
    <property type="term" value="F:DNA binding"/>
    <property type="evidence" value="ECO:0007669"/>
    <property type="project" value="UniProtKB-KW"/>
</dbReference>
<dbReference type="PRINTS" id="PR00598">
    <property type="entry name" value="HTHMARR"/>
</dbReference>
<dbReference type="PANTHER" id="PTHR33164:SF94">
    <property type="entry name" value="TRANSCRIPTIONAL REGULATORY PROTEIN-RELATED"/>
    <property type="match status" value="1"/>
</dbReference>
<dbReference type="InterPro" id="IPR000835">
    <property type="entry name" value="HTH_MarR-typ"/>
</dbReference>
<dbReference type="SMART" id="SM00347">
    <property type="entry name" value="HTH_MARR"/>
    <property type="match status" value="1"/>
</dbReference>
<dbReference type="Gene3D" id="1.10.10.10">
    <property type="entry name" value="Winged helix-like DNA-binding domain superfamily/Winged helix DNA-binding domain"/>
    <property type="match status" value="1"/>
</dbReference>
<dbReference type="SUPFAM" id="SSF46785">
    <property type="entry name" value="Winged helix' DNA-binding domain"/>
    <property type="match status" value="1"/>
</dbReference>
<keyword evidence="6" id="KW-1185">Reference proteome</keyword>
<feature type="domain" description="HTH marR-type" evidence="4">
    <location>
        <begin position="1"/>
        <end position="126"/>
    </location>
</feature>
<dbReference type="PANTHER" id="PTHR33164">
    <property type="entry name" value="TRANSCRIPTIONAL REGULATOR, MARR FAMILY"/>
    <property type="match status" value="1"/>
</dbReference>
<proteinExistence type="predicted"/>
<evidence type="ECO:0000256" key="1">
    <source>
        <dbReference type="ARBA" id="ARBA00023015"/>
    </source>
</evidence>
<dbReference type="Proteomes" id="UP000515947">
    <property type="component" value="Chromosome"/>
</dbReference>
<dbReference type="KEGG" id="nmes:H9L09_15395"/>
<dbReference type="GO" id="GO:0003700">
    <property type="term" value="F:DNA-binding transcription factor activity"/>
    <property type="evidence" value="ECO:0007669"/>
    <property type="project" value="InterPro"/>
</dbReference>
<evidence type="ECO:0000256" key="3">
    <source>
        <dbReference type="ARBA" id="ARBA00023163"/>
    </source>
</evidence>
<keyword evidence="2" id="KW-0238">DNA-binding</keyword>
<dbReference type="InterPro" id="IPR036390">
    <property type="entry name" value="WH_DNA-bd_sf"/>
</dbReference>
<dbReference type="InterPro" id="IPR036388">
    <property type="entry name" value="WH-like_DNA-bd_sf"/>
</dbReference>
<organism evidence="5 6">
    <name type="scientific">Nocardioides mesophilus</name>
    <dbReference type="NCBI Taxonomy" id="433659"/>
    <lineage>
        <taxon>Bacteria</taxon>
        <taxon>Bacillati</taxon>
        <taxon>Actinomycetota</taxon>
        <taxon>Actinomycetes</taxon>
        <taxon>Propionibacteriales</taxon>
        <taxon>Nocardioidaceae</taxon>
        <taxon>Nocardioides</taxon>
    </lineage>
</organism>
<dbReference type="InterPro" id="IPR039422">
    <property type="entry name" value="MarR/SlyA-like"/>
</dbReference>
<evidence type="ECO:0000259" key="4">
    <source>
        <dbReference type="PROSITE" id="PS50995"/>
    </source>
</evidence>